<dbReference type="GO" id="GO:0005525">
    <property type="term" value="F:GTP binding"/>
    <property type="evidence" value="ECO:0007669"/>
    <property type="project" value="InterPro"/>
</dbReference>
<dbReference type="Pfam" id="PF03205">
    <property type="entry name" value="MobB"/>
    <property type="match status" value="1"/>
</dbReference>
<dbReference type="Gene3D" id="3.40.50.300">
    <property type="entry name" value="P-loop containing nucleotide triphosphate hydrolases"/>
    <property type="match status" value="1"/>
</dbReference>
<dbReference type="PANTHER" id="PTHR40072:SF1">
    <property type="entry name" value="MOLYBDOPTERIN-GUANINE DINUCLEOTIDE BIOSYNTHESIS ADAPTER PROTEIN"/>
    <property type="match status" value="1"/>
</dbReference>
<name>A0AAX2UIW8_9BACT</name>
<dbReference type="GeneID" id="52036828"/>
<gene>
    <name evidence="2" type="primary">mobB</name>
    <name evidence="2" type="ORF">FDW42_08125</name>
</gene>
<dbReference type="RefSeq" id="WP_082199762.1">
    <property type="nucleotide sequence ID" value="NZ_CAUWMG010000029.1"/>
</dbReference>
<dbReference type="InterPro" id="IPR004435">
    <property type="entry name" value="MobB_dom"/>
</dbReference>
<sequence>MKQLIMAFSGPSNSGKTTLIEKLVRYFTQKGLKVLVIKHDPADKARFDVEGKDSFKFFQSGAETIILSPSRTTLFSHEKRDIFDALRLVEFDLCLVEGLKSLNLPRISVFCKEIDTSYFSFSNAIASYEKISYENLVWLDLNNLEQIASFILNNALKGEFSARVN</sequence>
<dbReference type="CDD" id="cd03116">
    <property type="entry name" value="MobB"/>
    <property type="match status" value="1"/>
</dbReference>
<accession>A0AAX2UIW8</accession>
<dbReference type="AlphaFoldDB" id="A0AAX2UIW8"/>
<organism evidence="2 3">
    <name type="scientific">Campylobacter helveticus</name>
    <dbReference type="NCBI Taxonomy" id="28898"/>
    <lineage>
        <taxon>Bacteria</taxon>
        <taxon>Pseudomonadati</taxon>
        <taxon>Campylobacterota</taxon>
        <taxon>Epsilonproteobacteria</taxon>
        <taxon>Campylobacterales</taxon>
        <taxon>Campylobacteraceae</taxon>
        <taxon>Campylobacter</taxon>
    </lineage>
</organism>
<comment type="caution">
    <text evidence="2">The sequence shown here is derived from an EMBL/GenBank/DDBJ whole genome shotgun (WGS) entry which is preliminary data.</text>
</comment>
<protein>
    <submittedName>
        <fullName evidence="2">Molybdopterin-guanine dinucleotide biosynthesis protein B</fullName>
    </submittedName>
</protein>
<evidence type="ECO:0000313" key="2">
    <source>
        <dbReference type="EMBL" id="TNB56030.1"/>
    </source>
</evidence>
<evidence type="ECO:0000313" key="3">
    <source>
        <dbReference type="Proteomes" id="UP000306813"/>
    </source>
</evidence>
<reference evidence="2 3" key="1">
    <citation type="submission" date="2019-05" db="EMBL/GenBank/DDBJ databases">
        <title>Draft genomes of eight strains of Campylobacter helveticus isolated from cats and a dog in New Zealand.</title>
        <authorList>
            <person name="Bojanic K."/>
            <person name="Midwinter A.C."/>
            <person name="Biggs P.J."/>
            <person name="Acke E."/>
            <person name="Cornelius A.J."/>
            <person name="Marshall J.C."/>
        </authorList>
    </citation>
    <scope>NUCLEOTIDE SEQUENCE [LARGE SCALE GENOMIC DNA]</scope>
    <source>
        <strain evidence="2 3">ACP123b</strain>
    </source>
</reference>
<dbReference type="EMBL" id="VDBS01000062">
    <property type="protein sequence ID" value="TNB56030.1"/>
    <property type="molecule type" value="Genomic_DNA"/>
</dbReference>
<dbReference type="GO" id="GO:0006777">
    <property type="term" value="P:Mo-molybdopterin cofactor biosynthetic process"/>
    <property type="evidence" value="ECO:0007669"/>
    <property type="project" value="InterPro"/>
</dbReference>
<dbReference type="InterPro" id="IPR027417">
    <property type="entry name" value="P-loop_NTPase"/>
</dbReference>
<dbReference type="NCBIfam" id="TIGR00176">
    <property type="entry name" value="mobB"/>
    <property type="match status" value="1"/>
</dbReference>
<dbReference type="KEGG" id="chv:CHELV3228_0921"/>
<dbReference type="PANTHER" id="PTHR40072">
    <property type="entry name" value="MOLYBDOPTERIN-GUANINE DINUCLEOTIDE BIOSYNTHESIS ADAPTER PROTEIN-RELATED"/>
    <property type="match status" value="1"/>
</dbReference>
<feature type="domain" description="Molybdopterin-guanine dinucleotide biosynthesis protein B (MobB)" evidence="1">
    <location>
        <begin position="5"/>
        <end position="119"/>
    </location>
</feature>
<dbReference type="InterPro" id="IPR052539">
    <property type="entry name" value="MGD_biosynthesis_adapter"/>
</dbReference>
<dbReference type="SUPFAM" id="SSF52540">
    <property type="entry name" value="P-loop containing nucleoside triphosphate hydrolases"/>
    <property type="match status" value="1"/>
</dbReference>
<evidence type="ECO:0000259" key="1">
    <source>
        <dbReference type="Pfam" id="PF03205"/>
    </source>
</evidence>
<dbReference type="Proteomes" id="UP000306813">
    <property type="component" value="Unassembled WGS sequence"/>
</dbReference>
<proteinExistence type="predicted"/>